<evidence type="ECO:0000313" key="2">
    <source>
        <dbReference type="Proteomes" id="UP000823775"/>
    </source>
</evidence>
<evidence type="ECO:0000313" key="1">
    <source>
        <dbReference type="EMBL" id="MCE3050274.1"/>
    </source>
</evidence>
<protein>
    <submittedName>
        <fullName evidence="1">Uncharacterized protein</fullName>
    </submittedName>
</protein>
<organism evidence="1 2">
    <name type="scientific">Datura stramonium</name>
    <name type="common">Jimsonweed</name>
    <name type="synonym">Common thornapple</name>
    <dbReference type="NCBI Taxonomy" id="4076"/>
    <lineage>
        <taxon>Eukaryota</taxon>
        <taxon>Viridiplantae</taxon>
        <taxon>Streptophyta</taxon>
        <taxon>Embryophyta</taxon>
        <taxon>Tracheophyta</taxon>
        <taxon>Spermatophyta</taxon>
        <taxon>Magnoliopsida</taxon>
        <taxon>eudicotyledons</taxon>
        <taxon>Gunneridae</taxon>
        <taxon>Pentapetalae</taxon>
        <taxon>asterids</taxon>
        <taxon>lamiids</taxon>
        <taxon>Solanales</taxon>
        <taxon>Solanaceae</taxon>
        <taxon>Solanoideae</taxon>
        <taxon>Datureae</taxon>
        <taxon>Datura</taxon>
    </lineage>
</organism>
<gene>
    <name evidence="1" type="ORF">HAX54_046777</name>
</gene>
<dbReference type="EMBL" id="JACEIK010007436">
    <property type="protein sequence ID" value="MCE3050274.1"/>
    <property type="molecule type" value="Genomic_DNA"/>
</dbReference>
<reference evidence="1 2" key="1">
    <citation type="journal article" date="2021" name="BMC Genomics">
        <title>Datura genome reveals duplications of psychoactive alkaloid biosynthetic genes and high mutation rate following tissue culture.</title>
        <authorList>
            <person name="Rajewski A."/>
            <person name="Carter-House D."/>
            <person name="Stajich J."/>
            <person name="Litt A."/>
        </authorList>
    </citation>
    <scope>NUCLEOTIDE SEQUENCE [LARGE SCALE GENOMIC DNA]</scope>
    <source>
        <strain evidence="1">AR-01</strain>
    </source>
</reference>
<accession>A0ABS8WJF3</accession>
<dbReference type="Proteomes" id="UP000823775">
    <property type="component" value="Unassembled WGS sequence"/>
</dbReference>
<name>A0ABS8WJF3_DATST</name>
<comment type="caution">
    <text evidence="1">The sequence shown here is derived from an EMBL/GenBank/DDBJ whole genome shotgun (WGS) entry which is preliminary data.</text>
</comment>
<proteinExistence type="predicted"/>
<sequence>MIRTPAMILHSLLKIKKRNALWVYCLHPSAEGKSSDGTVLNGQGFNNCEFETLQCLGNQTSGLEEIPGCAVGNSTPTVTLLVEAREKEAHVQQQQVDELLGDYLGCENKSIVDNGDPYLDNQILAHSD</sequence>
<keyword evidence="2" id="KW-1185">Reference proteome</keyword>